<dbReference type="GO" id="GO:0006338">
    <property type="term" value="P:chromatin remodeling"/>
    <property type="evidence" value="ECO:0007669"/>
    <property type="project" value="UniProtKB-ARBA"/>
</dbReference>
<dbReference type="SUPFAM" id="SSF54160">
    <property type="entry name" value="Chromo domain-like"/>
    <property type="match status" value="1"/>
</dbReference>
<keyword evidence="11" id="KW-0648">Protein biosynthesis</keyword>
<keyword evidence="10" id="KW-0694">RNA-binding</keyword>
<dbReference type="Pfam" id="PF00005">
    <property type="entry name" value="ABC_tran"/>
    <property type="match status" value="2"/>
</dbReference>
<dbReference type="Gene3D" id="2.40.50.990">
    <property type="match status" value="1"/>
</dbReference>
<dbReference type="InterPro" id="IPR011989">
    <property type="entry name" value="ARM-like"/>
</dbReference>
<evidence type="ECO:0000256" key="9">
    <source>
        <dbReference type="ARBA" id="ARBA00022840"/>
    </source>
</evidence>
<dbReference type="InterPro" id="IPR050611">
    <property type="entry name" value="ABCF"/>
</dbReference>
<dbReference type="GO" id="GO:0005829">
    <property type="term" value="C:cytosol"/>
    <property type="evidence" value="ECO:0007669"/>
    <property type="project" value="UniProtKB-SubCell"/>
</dbReference>
<sequence>MWCKFFKLRNQPNISHAECCSFSLSLPTQFFSFSFLLEFFRLLQRSIYTLKISKIVEMPAATTVAAATSVSAPLKANAVVDGPIDIAAVFAADANTRASAAAPLVAAAQKDGTSALVSAGFPEAVVKALADKKSPAAREGAADAIRALVKAGGVKALEPIFVEAGIYSALLEAFADKTPTARTIAVDAVREYVAAMNPWATSLILPSLLHEIKTAGKWQVKIGALTVLNQLVASAPVQTARAMPDIVPVLAEAIWDTKADVKKAARDSLTKATALVSNKDIERFIPALIKALINPVEEVPNTIQLLSATTFVSEVDSPTLSLMVPLLSRGLNEKLTATKRKVAVIIDNMSKLVDSHVTVRPFIPKLLPGLLKVENTIGDPEARSVIGRAIKTLRQVGQVPEGDGSNIAPLKFVEAAQTTSALVAIYKKLNGEIDGSNAVVKYVSILAANLINAKVFEVPAWETLAPYLTCVVAAPDGVAVTREWVVRSATEGMDDEEVPEDEEEGEDLCDCQFSLAYGAKILLNTAKLRLKRGHRYGLCGKNGTGKSTLMRAITNGQVEGFPSPDEVRTFYVEHDIDGSEESISVLQFIVDDKRILANETEIKEVLASVGFDGPRQAQPIGSLSGGWKMKLALARAMLFKADILLLDEPTNHLDVVNIAWLENYLTGLKTCTSIIVSHDSTFLNNTITDVLHLNRFKLRRYRGNLETFVKHVPEAKSYYTLEAAEDYKFKLPDPPMLEGVKTKEKSLLKMRKVAFQYPGTAVQQLHEITLQVSLSSRVAVLGPNGSGKSTLVKLLIGDMEPNKGGEIWKHPNLVIGYVAQHAFHHIDNHLDKTPLEYMLWRYQTGEDLEDMGKASRVISEEEAKKMQDGSLVVVEGQKRFIDEITSRKKLKQSYEYEVSFKGLSSSENIWLPRDDLIKRGFEKKVLEVDTREAQRLGLLRPLVRREIEKHFADFGLEPEFVSHNTMRGLSGGQKVKIVLGAATWRRPHVVCLDEPTNYLDRESLAALIEALKKFEGGVLVITHNRDFSESLCTEVWAMRDGTLEASGHNWVEGQGSGARIDKKDGEDQDQYDAMGNKVDNKKTKKITASEARKLKKERMARKKRGEDVTDDEL</sequence>
<dbReference type="EMBL" id="JABXXO010000005">
    <property type="protein sequence ID" value="KAF7777631.1"/>
    <property type="molecule type" value="Genomic_DNA"/>
</dbReference>
<dbReference type="Proteomes" id="UP000629468">
    <property type="component" value="Unassembled WGS sequence"/>
</dbReference>
<dbReference type="CDD" id="cd03221">
    <property type="entry name" value="ABCF_EF-3"/>
    <property type="match status" value="1"/>
</dbReference>
<dbReference type="InterPro" id="IPR047038">
    <property type="entry name" value="eEF3_chromodomain-like_sf"/>
</dbReference>
<evidence type="ECO:0000256" key="14">
    <source>
        <dbReference type="ARBA" id="ARBA00050045"/>
    </source>
</evidence>
<accession>A0A8H7F5J0</accession>
<dbReference type="InterPro" id="IPR003439">
    <property type="entry name" value="ABC_transporter-like_ATP-bd"/>
</dbReference>
<organism evidence="18 19">
    <name type="scientific">Agaricus bisporus var. burnettii</name>
    <dbReference type="NCBI Taxonomy" id="192524"/>
    <lineage>
        <taxon>Eukaryota</taxon>
        <taxon>Fungi</taxon>
        <taxon>Dikarya</taxon>
        <taxon>Basidiomycota</taxon>
        <taxon>Agaricomycotina</taxon>
        <taxon>Agaricomycetes</taxon>
        <taxon>Agaricomycetidae</taxon>
        <taxon>Agaricales</taxon>
        <taxon>Agaricineae</taxon>
        <taxon>Agaricaceae</taxon>
        <taxon>Agaricus</taxon>
    </lineage>
</organism>
<evidence type="ECO:0000256" key="1">
    <source>
        <dbReference type="ARBA" id="ARBA00004514"/>
    </source>
</evidence>
<comment type="caution">
    <text evidence="18">The sequence shown here is derived from an EMBL/GenBank/DDBJ whole genome shotgun (WGS) entry which is preliminary data.</text>
</comment>
<keyword evidence="7" id="KW-0251">Elongation factor</keyword>
<evidence type="ECO:0000256" key="11">
    <source>
        <dbReference type="ARBA" id="ARBA00022917"/>
    </source>
</evidence>
<dbReference type="Gene3D" id="1.20.1390.20">
    <property type="match status" value="1"/>
</dbReference>
<dbReference type="Pfam" id="PF24984">
    <property type="entry name" value="HEAT_EF3_GNC1"/>
    <property type="match status" value="1"/>
</dbReference>
<dbReference type="GO" id="GO:0016887">
    <property type="term" value="F:ATP hydrolysis activity"/>
    <property type="evidence" value="ECO:0007669"/>
    <property type="project" value="InterPro"/>
</dbReference>
<proteinExistence type="inferred from homology"/>
<dbReference type="InterPro" id="IPR003593">
    <property type="entry name" value="AAA+_ATPase"/>
</dbReference>
<dbReference type="FunFam" id="3.40.50.300:FF:000193">
    <property type="entry name" value="Probable Elongation factor 3"/>
    <property type="match status" value="1"/>
</dbReference>
<comment type="pathway">
    <text evidence="2">Protein biosynthesis; polypeptide chain elongation.</text>
</comment>
<evidence type="ECO:0000256" key="4">
    <source>
        <dbReference type="ARBA" id="ARBA00022490"/>
    </source>
</evidence>
<dbReference type="FunFam" id="1.25.10.10:FF:000076">
    <property type="entry name" value="Elongation factor 3"/>
    <property type="match status" value="1"/>
</dbReference>
<keyword evidence="9" id="KW-0067">ATP-binding</keyword>
<dbReference type="Pfam" id="PF24987">
    <property type="entry name" value="HEAT_EF3_N"/>
    <property type="match status" value="1"/>
</dbReference>
<evidence type="ECO:0000256" key="8">
    <source>
        <dbReference type="ARBA" id="ARBA00022801"/>
    </source>
</evidence>
<gene>
    <name evidence="18" type="ORF">Agabi119p4_3703</name>
</gene>
<dbReference type="InterPro" id="IPR015688">
    <property type="entry name" value="eEF3_ABC2_chromodomain-like"/>
</dbReference>
<evidence type="ECO:0000313" key="19">
    <source>
        <dbReference type="Proteomes" id="UP000629468"/>
    </source>
</evidence>
<protein>
    <recommendedName>
        <fullName evidence="13">Elongation factor 3</fullName>
    </recommendedName>
    <alternativeName>
        <fullName evidence="14">Eukaryotic elongation factor 3</fullName>
    </alternativeName>
</protein>
<dbReference type="InterPro" id="IPR000953">
    <property type="entry name" value="Chromo/chromo_shadow_dom"/>
</dbReference>
<dbReference type="PANTHER" id="PTHR19211">
    <property type="entry name" value="ATP-BINDING TRANSPORT PROTEIN-RELATED"/>
    <property type="match status" value="1"/>
</dbReference>
<dbReference type="SMART" id="SM01349">
    <property type="entry name" value="TOG"/>
    <property type="match status" value="1"/>
</dbReference>
<dbReference type="InterPro" id="IPR016197">
    <property type="entry name" value="Chromo-like_dom_sf"/>
</dbReference>
<dbReference type="InterPro" id="IPR016024">
    <property type="entry name" value="ARM-type_fold"/>
</dbReference>
<keyword evidence="5" id="KW-0677">Repeat</keyword>
<comment type="subcellular location">
    <subcellularLocation>
        <location evidence="1">Cytoplasm</location>
        <location evidence="1">Cytosol</location>
    </subcellularLocation>
</comment>
<dbReference type="InterPro" id="IPR027417">
    <property type="entry name" value="P-loop_NTPase"/>
</dbReference>
<evidence type="ECO:0000256" key="13">
    <source>
        <dbReference type="ARBA" id="ARBA00050030"/>
    </source>
</evidence>
<feature type="compositionally biased region" description="Basic residues" evidence="16">
    <location>
        <begin position="1093"/>
        <end position="1103"/>
    </location>
</feature>
<feature type="repeat" description="HEAT" evidence="15">
    <location>
        <begin position="246"/>
        <end position="284"/>
    </location>
</feature>
<evidence type="ECO:0000256" key="2">
    <source>
        <dbReference type="ARBA" id="ARBA00004815"/>
    </source>
</evidence>
<dbReference type="Gene3D" id="3.40.50.300">
    <property type="entry name" value="P-loop containing nucleotide triphosphate hydrolases"/>
    <property type="match status" value="2"/>
</dbReference>
<evidence type="ECO:0000256" key="6">
    <source>
        <dbReference type="ARBA" id="ARBA00022741"/>
    </source>
</evidence>
<dbReference type="GO" id="GO:0005524">
    <property type="term" value="F:ATP binding"/>
    <property type="evidence" value="ECO:0007669"/>
    <property type="project" value="UniProtKB-KW"/>
</dbReference>
<dbReference type="FunFam" id="2.40.50.990:FF:000002">
    <property type="entry name" value="mRNA export factor elf1"/>
    <property type="match status" value="1"/>
</dbReference>
<dbReference type="PANTHER" id="PTHR19211:SF5">
    <property type="entry name" value="ELONGATION FACTOR 3A-RELATED"/>
    <property type="match status" value="1"/>
</dbReference>
<dbReference type="InterPro" id="IPR034085">
    <property type="entry name" value="TOG"/>
</dbReference>
<dbReference type="CDD" id="cd18626">
    <property type="entry name" value="CD_eEF3"/>
    <property type="match status" value="1"/>
</dbReference>
<keyword evidence="8" id="KW-0378">Hydrolase</keyword>
<name>A0A8H7F5J0_AGABI</name>
<dbReference type="GO" id="GO:0003746">
    <property type="term" value="F:translation elongation factor activity"/>
    <property type="evidence" value="ECO:0007669"/>
    <property type="project" value="UniProtKB-KW"/>
</dbReference>
<evidence type="ECO:0000256" key="10">
    <source>
        <dbReference type="ARBA" id="ARBA00022884"/>
    </source>
</evidence>
<dbReference type="InterPro" id="IPR021133">
    <property type="entry name" value="HEAT_type_2"/>
</dbReference>
<evidence type="ECO:0000256" key="5">
    <source>
        <dbReference type="ARBA" id="ARBA00022737"/>
    </source>
</evidence>
<dbReference type="GO" id="GO:0003723">
    <property type="term" value="F:RNA binding"/>
    <property type="evidence" value="ECO:0007669"/>
    <property type="project" value="UniProtKB-KW"/>
</dbReference>
<evidence type="ECO:0000259" key="17">
    <source>
        <dbReference type="PROSITE" id="PS50893"/>
    </source>
</evidence>
<evidence type="ECO:0000256" key="3">
    <source>
        <dbReference type="ARBA" id="ARBA00011054"/>
    </source>
</evidence>
<dbReference type="InterPro" id="IPR017871">
    <property type="entry name" value="ABC_transporter-like_CS"/>
</dbReference>
<keyword evidence="4" id="KW-0963">Cytoplasm</keyword>
<keyword evidence="6" id="KW-0547">Nucleotide-binding</keyword>
<evidence type="ECO:0000256" key="15">
    <source>
        <dbReference type="PROSITE-ProRule" id="PRU00103"/>
    </source>
</evidence>
<comment type="catalytic activity">
    <reaction evidence="12">
        <text>ATP + H2O = ADP + phosphate + H(+)</text>
        <dbReference type="Rhea" id="RHEA:13065"/>
        <dbReference type="ChEBI" id="CHEBI:15377"/>
        <dbReference type="ChEBI" id="CHEBI:15378"/>
        <dbReference type="ChEBI" id="CHEBI:30616"/>
        <dbReference type="ChEBI" id="CHEBI:43474"/>
        <dbReference type="ChEBI" id="CHEBI:456216"/>
    </reaction>
</comment>
<dbReference type="SUPFAM" id="SSF52540">
    <property type="entry name" value="P-loop containing nucleoside triphosphate hydrolases"/>
    <property type="match status" value="2"/>
</dbReference>
<dbReference type="SUPFAM" id="SSF48371">
    <property type="entry name" value="ARM repeat"/>
    <property type="match status" value="1"/>
</dbReference>
<dbReference type="PROSITE" id="PS50893">
    <property type="entry name" value="ABC_TRANSPORTER_2"/>
    <property type="match status" value="2"/>
</dbReference>
<dbReference type="Gene3D" id="1.25.10.10">
    <property type="entry name" value="Leucine-rich Repeat Variant"/>
    <property type="match status" value="1"/>
</dbReference>
<feature type="domain" description="ABC transporter" evidence="17">
    <location>
        <begin position="506"/>
        <end position="720"/>
    </location>
</feature>
<feature type="domain" description="ABC transporter" evidence="17">
    <location>
        <begin position="748"/>
        <end position="1065"/>
    </location>
</feature>
<evidence type="ECO:0000256" key="16">
    <source>
        <dbReference type="SAM" id="MobiDB-lite"/>
    </source>
</evidence>
<dbReference type="SMART" id="SM00382">
    <property type="entry name" value="AAA"/>
    <property type="match status" value="2"/>
</dbReference>
<dbReference type="InterPro" id="IPR047036">
    <property type="entry name" value="EF3_4HB_sf"/>
</dbReference>
<dbReference type="PROSITE" id="PS00211">
    <property type="entry name" value="ABC_TRANSPORTER_1"/>
    <property type="match status" value="2"/>
</dbReference>
<dbReference type="SMART" id="SM00298">
    <property type="entry name" value="CHROMO"/>
    <property type="match status" value="1"/>
</dbReference>
<reference evidence="18 19" key="1">
    <citation type="journal article" name="Sci. Rep.">
        <title>Telomere-to-telomere assembled and centromere annotated genomes of the two main subspecies of the button mushroom Agaricus bisporus reveal especially polymorphic chromosome ends.</title>
        <authorList>
            <person name="Sonnenberg A.S.M."/>
            <person name="Sedaghat-Telgerd N."/>
            <person name="Lavrijssen B."/>
            <person name="Ohm R.A."/>
            <person name="Hendrickx P.M."/>
            <person name="Scholtmeijer K."/>
            <person name="Baars J.J.P."/>
            <person name="van Peer A."/>
        </authorList>
    </citation>
    <scope>NUCLEOTIDE SEQUENCE [LARGE SCALE GENOMIC DNA]</scope>
    <source>
        <strain evidence="18 19">H119_p4</strain>
    </source>
</reference>
<evidence type="ECO:0000256" key="12">
    <source>
        <dbReference type="ARBA" id="ARBA00049360"/>
    </source>
</evidence>
<feature type="region of interest" description="Disordered" evidence="16">
    <location>
        <begin position="1048"/>
        <end position="1113"/>
    </location>
</feature>
<dbReference type="PROSITE" id="PS50077">
    <property type="entry name" value="HEAT_REPEAT"/>
    <property type="match status" value="1"/>
</dbReference>
<comment type="similarity">
    <text evidence="3">Belongs to the ABC transporter superfamily. ABCF family. EF3 subfamily.</text>
</comment>
<dbReference type="AlphaFoldDB" id="A0A8H7F5J0"/>
<evidence type="ECO:0000313" key="18">
    <source>
        <dbReference type="EMBL" id="KAF7777631.1"/>
    </source>
</evidence>
<dbReference type="UniPathway" id="UPA00345"/>
<evidence type="ECO:0000256" key="7">
    <source>
        <dbReference type="ARBA" id="ARBA00022768"/>
    </source>
</evidence>